<evidence type="ECO:0000259" key="4">
    <source>
        <dbReference type="Pfam" id="PF00144"/>
    </source>
</evidence>
<evidence type="ECO:0000313" key="6">
    <source>
        <dbReference type="Proteomes" id="UP001372526"/>
    </source>
</evidence>
<name>A0ABU8FKF8_9BACI</name>
<dbReference type="PANTHER" id="PTHR46825:SF11">
    <property type="entry name" value="PENICILLIN-BINDING PROTEIN 4"/>
    <property type="match status" value="1"/>
</dbReference>
<reference evidence="5 6" key="1">
    <citation type="submission" date="2024-01" db="EMBL/GenBank/DDBJ databases">
        <title>Seven novel Bacillus-like species.</title>
        <authorList>
            <person name="Liu G."/>
        </authorList>
    </citation>
    <scope>NUCLEOTIDE SEQUENCE [LARGE SCALE GENOMIC DNA]</scope>
    <source>
        <strain evidence="5 6">FJAT-51639</strain>
    </source>
</reference>
<dbReference type="Proteomes" id="UP001372526">
    <property type="component" value="Unassembled WGS sequence"/>
</dbReference>
<comment type="caution">
    <text evidence="5">The sequence shown here is derived from an EMBL/GenBank/DDBJ whole genome shotgun (WGS) entry which is preliminary data.</text>
</comment>
<dbReference type="InterPro" id="IPR012338">
    <property type="entry name" value="Beta-lactam/transpept-like"/>
</dbReference>
<feature type="transmembrane region" description="Helical" evidence="3">
    <location>
        <begin position="6"/>
        <end position="23"/>
    </location>
</feature>
<keyword evidence="3" id="KW-0812">Transmembrane</keyword>
<evidence type="ECO:0000256" key="3">
    <source>
        <dbReference type="SAM" id="Phobius"/>
    </source>
</evidence>
<dbReference type="InterPro" id="IPR050491">
    <property type="entry name" value="AmpC-like"/>
</dbReference>
<accession>A0ABU8FKF8</accession>
<keyword evidence="5" id="KW-0378">Hydrolase</keyword>
<proteinExistence type="predicted"/>
<dbReference type="EMBL" id="JBAWSX010000011">
    <property type="protein sequence ID" value="MEI4803173.1"/>
    <property type="molecule type" value="Genomic_DNA"/>
</dbReference>
<dbReference type="PANTHER" id="PTHR46825">
    <property type="entry name" value="D-ALANYL-D-ALANINE-CARBOXYPEPTIDASE/ENDOPEPTIDASE AMPH"/>
    <property type="match status" value="1"/>
</dbReference>
<dbReference type="RefSeq" id="WP_336473557.1">
    <property type="nucleotide sequence ID" value="NZ_JBAWSX010000011.1"/>
</dbReference>
<dbReference type="Pfam" id="PF00144">
    <property type="entry name" value="Beta-lactamase"/>
    <property type="match status" value="1"/>
</dbReference>
<keyword evidence="6" id="KW-1185">Reference proteome</keyword>
<evidence type="ECO:0000256" key="2">
    <source>
        <dbReference type="ARBA" id="ARBA00023136"/>
    </source>
</evidence>
<protein>
    <submittedName>
        <fullName evidence="5">Serine hydrolase domain-containing protein</fullName>
        <ecNumber evidence="5">3.1.1.103</ecNumber>
    </submittedName>
</protein>
<keyword evidence="2 3" id="KW-0472">Membrane</keyword>
<organism evidence="5 6">
    <name type="scientific">Bacillus bruguierae</name>
    <dbReference type="NCBI Taxonomy" id="3127667"/>
    <lineage>
        <taxon>Bacteria</taxon>
        <taxon>Bacillati</taxon>
        <taxon>Bacillota</taxon>
        <taxon>Bacilli</taxon>
        <taxon>Bacillales</taxon>
        <taxon>Bacillaceae</taxon>
        <taxon>Bacillus</taxon>
    </lineage>
</organism>
<dbReference type="Gene3D" id="3.40.710.10">
    <property type="entry name" value="DD-peptidase/beta-lactamase superfamily"/>
    <property type="match status" value="1"/>
</dbReference>
<gene>
    <name evidence="5" type="ORF">WAZ07_18000</name>
</gene>
<keyword evidence="3" id="KW-1133">Transmembrane helix</keyword>
<evidence type="ECO:0000256" key="1">
    <source>
        <dbReference type="ARBA" id="ARBA00004370"/>
    </source>
</evidence>
<sequence length="379" mass="43370">MKTLWSIIIFLLSILLVGSYFFFKVPAKKEAQSIKTTAPANTTKEKEKEEEKEKEIDYTAVTQKLDQYLKDKQFNGSVLVSDKGRTILDKGYGYADVQKQIENTSQTKYRIGSITKTTIAVSILQLQEQGKLNIQDNVHTYIPSFPANKNITLYHLLTHTSGLPEHGKGKVNAASRLNLVTWLGQQPTTFQPGHGWLYTDYNYMLLAYIVEKSSGQSIAQYVREHIFIPVGMTESGMGEAPEGDTNFSKGYKKKENELVLAPNLIMNWLYGCGEMYTTVNDMKKLDEAIMAGKLISPESLKLMLTPSPERKYAFSFYIYPDYYHNHGVLSGWNTFNNFNWDKQLFVIVFSNVQNGINDEFNTEFRKLVSDLLEKEEMRR</sequence>
<feature type="domain" description="Beta-lactamase-related" evidence="4">
    <location>
        <begin position="63"/>
        <end position="359"/>
    </location>
</feature>
<dbReference type="EC" id="3.1.1.103" evidence="5"/>
<evidence type="ECO:0000313" key="5">
    <source>
        <dbReference type="EMBL" id="MEI4803173.1"/>
    </source>
</evidence>
<dbReference type="InterPro" id="IPR001466">
    <property type="entry name" value="Beta-lactam-related"/>
</dbReference>
<comment type="subcellular location">
    <subcellularLocation>
        <location evidence="1">Membrane</location>
    </subcellularLocation>
</comment>
<dbReference type="GO" id="GO:0016787">
    <property type="term" value="F:hydrolase activity"/>
    <property type="evidence" value="ECO:0007669"/>
    <property type="project" value="UniProtKB-KW"/>
</dbReference>
<dbReference type="SUPFAM" id="SSF56601">
    <property type="entry name" value="beta-lactamase/transpeptidase-like"/>
    <property type="match status" value="1"/>
</dbReference>